<reference evidence="1 2" key="1">
    <citation type="submission" date="2013-09" db="EMBL/GenBank/DDBJ databases">
        <title>Whole genome shotgun sequence of Vibrio azureus NBRC 104587.</title>
        <authorList>
            <person name="Isaki S."/>
            <person name="Hosoyama A."/>
            <person name="Numata M."/>
            <person name="Hashimoto M."/>
            <person name="Hosoyama Y."/>
            <person name="Tsuchikane K."/>
            <person name="Noguchi M."/>
            <person name="Hirakata S."/>
            <person name="Ichikawa N."/>
            <person name="Ohji S."/>
            <person name="Yamazoe A."/>
            <person name="Fujita N."/>
        </authorList>
    </citation>
    <scope>NUCLEOTIDE SEQUENCE [LARGE SCALE GENOMIC DNA]</scope>
    <source>
        <strain evidence="1 2">NBRC 104587</strain>
    </source>
</reference>
<dbReference type="AlphaFoldDB" id="U3CH09"/>
<keyword evidence="2" id="KW-1185">Reference proteome</keyword>
<dbReference type="eggNOG" id="ENOG5033IBF">
    <property type="taxonomic scope" value="Bacteria"/>
</dbReference>
<proteinExistence type="predicted"/>
<evidence type="ECO:0000313" key="1">
    <source>
        <dbReference type="EMBL" id="GAD77553.1"/>
    </source>
</evidence>
<gene>
    <name evidence="1" type="ORF">VAZ01S_080_00030</name>
</gene>
<organism evidence="1 2">
    <name type="scientific">Vibrio azureus NBRC 104587</name>
    <dbReference type="NCBI Taxonomy" id="1219077"/>
    <lineage>
        <taxon>Bacteria</taxon>
        <taxon>Pseudomonadati</taxon>
        <taxon>Pseudomonadota</taxon>
        <taxon>Gammaproteobacteria</taxon>
        <taxon>Vibrionales</taxon>
        <taxon>Vibrionaceae</taxon>
        <taxon>Vibrio</taxon>
    </lineage>
</organism>
<accession>U3CH09</accession>
<dbReference type="STRING" id="1219077.VAZ01S_080_00030"/>
<dbReference type="OrthoDB" id="6269259at2"/>
<comment type="caution">
    <text evidence="1">The sequence shown here is derived from an EMBL/GenBank/DDBJ whole genome shotgun (WGS) entry which is preliminary data.</text>
</comment>
<protein>
    <submittedName>
        <fullName evidence="1">Uncharacterized protein</fullName>
    </submittedName>
</protein>
<dbReference type="Proteomes" id="UP000016567">
    <property type="component" value="Unassembled WGS sequence"/>
</dbReference>
<evidence type="ECO:0000313" key="2">
    <source>
        <dbReference type="Proteomes" id="UP000016567"/>
    </source>
</evidence>
<dbReference type="EMBL" id="BATL01000080">
    <property type="protein sequence ID" value="GAD77553.1"/>
    <property type="molecule type" value="Genomic_DNA"/>
</dbReference>
<dbReference type="RefSeq" id="WP_021711291.1">
    <property type="nucleotide sequence ID" value="NZ_BAOB01000001.1"/>
</dbReference>
<sequence length="190" mass="21454">MKHDIITLTPFCELSQKSATQINTVAGHQFDNNAIQLNFGKLILEPGTIGELVEVSLTHIGIDITGYLRVADIERLLGLELKHLEQEYISYLIAQNLSVEGIRYLRFIEKAEVTHLSPLMASIFSCNRLETNMYVAMESMDIDPDYLQMKPQSLSPTLKLSVSWTPFETYLSADELTSLSSDDMVMVYSK</sequence>
<name>U3CH09_9VIBR</name>